<name>A0A6A6Q6P3_9PEZI</name>
<sequence>MSRNTNTNTKITSNLTTMPLELRHAVYDVIANTEYDINHGPSISHCNYDSITPLNVAQLSSAFRAEFLEHLCTTISFNIRLNFWPSPMPQPPFPYFYNYDPNNDNSEILASRHWLEQLGSEAPLKKIRFVLKNGIANNNTSHDWEAYVHVHIKADGISVTHGMSRFGFQGESGRIQKVADAIRAKLEGIQQESGGRVGWDSVKELIAAINASQEDGKFVR</sequence>
<dbReference type="AlphaFoldDB" id="A0A6A6Q6P3"/>
<proteinExistence type="predicted"/>
<gene>
    <name evidence="1" type="ORF">BDY17DRAFT_306706</name>
</gene>
<accession>A0A6A6Q6P3</accession>
<dbReference type="EMBL" id="MU001631">
    <property type="protein sequence ID" value="KAF2487313.1"/>
    <property type="molecule type" value="Genomic_DNA"/>
</dbReference>
<dbReference type="GeneID" id="54476049"/>
<dbReference type="RefSeq" id="XP_033593882.1">
    <property type="nucleotide sequence ID" value="XM_033735047.1"/>
</dbReference>
<evidence type="ECO:0000313" key="2">
    <source>
        <dbReference type="Proteomes" id="UP000799767"/>
    </source>
</evidence>
<dbReference type="Proteomes" id="UP000799767">
    <property type="component" value="Unassembled WGS sequence"/>
</dbReference>
<evidence type="ECO:0000313" key="1">
    <source>
        <dbReference type="EMBL" id="KAF2487313.1"/>
    </source>
</evidence>
<protein>
    <submittedName>
        <fullName evidence="1">Uncharacterized protein</fullName>
    </submittedName>
</protein>
<organism evidence="1 2">
    <name type="scientific">Neohortaea acidophila</name>
    <dbReference type="NCBI Taxonomy" id="245834"/>
    <lineage>
        <taxon>Eukaryota</taxon>
        <taxon>Fungi</taxon>
        <taxon>Dikarya</taxon>
        <taxon>Ascomycota</taxon>
        <taxon>Pezizomycotina</taxon>
        <taxon>Dothideomycetes</taxon>
        <taxon>Dothideomycetidae</taxon>
        <taxon>Mycosphaerellales</taxon>
        <taxon>Teratosphaeriaceae</taxon>
        <taxon>Neohortaea</taxon>
    </lineage>
</organism>
<reference evidence="1" key="1">
    <citation type="journal article" date="2020" name="Stud. Mycol.">
        <title>101 Dothideomycetes genomes: a test case for predicting lifestyles and emergence of pathogens.</title>
        <authorList>
            <person name="Haridas S."/>
            <person name="Albert R."/>
            <person name="Binder M."/>
            <person name="Bloem J."/>
            <person name="Labutti K."/>
            <person name="Salamov A."/>
            <person name="Andreopoulos B."/>
            <person name="Baker S."/>
            <person name="Barry K."/>
            <person name="Bills G."/>
            <person name="Bluhm B."/>
            <person name="Cannon C."/>
            <person name="Castanera R."/>
            <person name="Culley D."/>
            <person name="Daum C."/>
            <person name="Ezra D."/>
            <person name="Gonzalez J."/>
            <person name="Henrissat B."/>
            <person name="Kuo A."/>
            <person name="Liang C."/>
            <person name="Lipzen A."/>
            <person name="Lutzoni F."/>
            <person name="Magnuson J."/>
            <person name="Mondo S."/>
            <person name="Nolan M."/>
            <person name="Ohm R."/>
            <person name="Pangilinan J."/>
            <person name="Park H.-J."/>
            <person name="Ramirez L."/>
            <person name="Alfaro M."/>
            <person name="Sun H."/>
            <person name="Tritt A."/>
            <person name="Yoshinaga Y."/>
            <person name="Zwiers L.-H."/>
            <person name="Turgeon B."/>
            <person name="Goodwin S."/>
            <person name="Spatafora J."/>
            <person name="Crous P."/>
            <person name="Grigoriev I."/>
        </authorList>
    </citation>
    <scope>NUCLEOTIDE SEQUENCE</scope>
    <source>
        <strain evidence="1">CBS 113389</strain>
    </source>
</reference>
<keyword evidence="2" id="KW-1185">Reference proteome</keyword>